<dbReference type="InterPro" id="IPR044851">
    <property type="entry name" value="Wax_synthase"/>
</dbReference>
<dbReference type="InterPro" id="IPR032805">
    <property type="entry name" value="Wax_synthase_dom"/>
</dbReference>
<feature type="transmembrane region" description="Helical" evidence="7">
    <location>
        <begin position="200"/>
        <end position="220"/>
    </location>
</feature>
<evidence type="ECO:0000256" key="7">
    <source>
        <dbReference type="SAM" id="Phobius"/>
    </source>
</evidence>
<dbReference type="GO" id="GO:0008374">
    <property type="term" value="F:O-acyltransferase activity"/>
    <property type="evidence" value="ECO:0007669"/>
    <property type="project" value="InterPro"/>
</dbReference>
<evidence type="ECO:0000259" key="8">
    <source>
        <dbReference type="Pfam" id="PF13813"/>
    </source>
</evidence>
<evidence type="ECO:0000256" key="1">
    <source>
        <dbReference type="ARBA" id="ARBA00004141"/>
    </source>
</evidence>
<dbReference type="GO" id="GO:0006629">
    <property type="term" value="P:lipid metabolic process"/>
    <property type="evidence" value="ECO:0007669"/>
    <property type="project" value="InterPro"/>
</dbReference>
<evidence type="ECO:0000256" key="2">
    <source>
        <dbReference type="ARBA" id="ARBA00007282"/>
    </source>
</evidence>
<evidence type="ECO:0000313" key="9">
    <source>
        <dbReference type="EMBL" id="KAJ5338657.1"/>
    </source>
</evidence>
<keyword evidence="4 7" id="KW-0812">Transmembrane</keyword>
<reference evidence="9" key="2">
    <citation type="journal article" date="2023" name="IMA Fungus">
        <title>Comparative genomic study of the Penicillium genus elucidates a diverse pangenome and 15 lateral gene transfer events.</title>
        <authorList>
            <person name="Petersen C."/>
            <person name="Sorensen T."/>
            <person name="Nielsen M.R."/>
            <person name="Sondergaard T.E."/>
            <person name="Sorensen J.L."/>
            <person name="Fitzpatrick D.A."/>
            <person name="Frisvad J.C."/>
            <person name="Nielsen K.L."/>
        </authorList>
    </citation>
    <scope>NUCLEOTIDE SEQUENCE</scope>
    <source>
        <strain evidence="9">IBT 35673</strain>
    </source>
</reference>
<keyword evidence="6 7" id="KW-0472">Membrane</keyword>
<dbReference type="AlphaFoldDB" id="A0A9W9QII4"/>
<feature type="transmembrane region" description="Helical" evidence="7">
    <location>
        <begin position="278"/>
        <end position="299"/>
    </location>
</feature>
<comment type="caution">
    <text evidence="9">The sequence shown here is derived from an EMBL/GenBank/DDBJ whole genome shotgun (WGS) entry which is preliminary data.</text>
</comment>
<feature type="transmembrane region" description="Helical" evidence="7">
    <location>
        <begin position="311"/>
        <end position="329"/>
    </location>
</feature>
<accession>A0A9W9QII4</accession>
<gene>
    <name evidence="9" type="ORF">N7452_005385</name>
</gene>
<feature type="transmembrane region" description="Helical" evidence="7">
    <location>
        <begin position="341"/>
        <end position="359"/>
    </location>
</feature>
<reference evidence="9" key="1">
    <citation type="submission" date="2022-12" db="EMBL/GenBank/DDBJ databases">
        <authorList>
            <person name="Petersen C."/>
        </authorList>
    </citation>
    <scope>NUCLEOTIDE SEQUENCE</scope>
    <source>
        <strain evidence="9">IBT 35673</strain>
    </source>
</reference>
<evidence type="ECO:0000256" key="4">
    <source>
        <dbReference type="ARBA" id="ARBA00022692"/>
    </source>
</evidence>
<dbReference type="Proteomes" id="UP001147695">
    <property type="component" value="Unassembled WGS sequence"/>
</dbReference>
<proteinExistence type="inferred from homology"/>
<evidence type="ECO:0000256" key="6">
    <source>
        <dbReference type="ARBA" id="ARBA00023136"/>
    </source>
</evidence>
<comment type="similarity">
    <text evidence="2">Belongs to the wax synthase family.</text>
</comment>
<evidence type="ECO:0000256" key="5">
    <source>
        <dbReference type="ARBA" id="ARBA00022989"/>
    </source>
</evidence>
<organism evidence="9 10">
    <name type="scientific">Penicillium brevicompactum</name>
    <dbReference type="NCBI Taxonomy" id="5074"/>
    <lineage>
        <taxon>Eukaryota</taxon>
        <taxon>Fungi</taxon>
        <taxon>Dikarya</taxon>
        <taxon>Ascomycota</taxon>
        <taxon>Pezizomycotina</taxon>
        <taxon>Eurotiomycetes</taxon>
        <taxon>Eurotiomycetidae</taxon>
        <taxon>Eurotiales</taxon>
        <taxon>Aspergillaceae</taxon>
        <taxon>Penicillium</taxon>
    </lineage>
</organism>
<dbReference type="GO" id="GO:0016020">
    <property type="term" value="C:membrane"/>
    <property type="evidence" value="ECO:0007669"/>
    <property type="project" value="UniProtKB-SubCell"/>
</dbReference>
<feature type="domain" description="Wax synthase" evidence="8">
    <location>
        <begin position="226"/>
        <end position="312"/>
    </location>
</feature>
<keyword evidence="5 7" id="KW-1133">Transmembrane helix</keyword>
<protein>
    <recommendedName>
        <fullName evidence="8">Wax synthase domain-containing protein</fullName>
    </recommendedName>
</protein>
<name>A0A9W9QII4_PENBR</name>
<sequence length="377" mass="42998">MIFALVSATSGSFSVFLACAALNTSQSKRWYFCLPIVLCGAIGFLASEELDEILPGLGQLWGHALVSHVIHNTAVLYIDKWTLQPSHESQGWNIRAAYKICVNPQLLGTHREVPHARPVSTSPSRFAFLRRRLGQLLLLQLINEFVVTPAYILSFAPISADDFSPIKTVYLRRLFVGPQVTKFETILRAAFAVRWIWDNYVGLCYAQTALAILFSVILRWDEPWEWRPFFGSPLEAWSMRRFWGRFWHRLVYRPYTTWGLWFSREVVRISPGSLGESASVVMLVFLLSGAIHALVTWHATGCGYWGDIQWFLLNGVVVAGETMIAKPLLRCLSTEENKASRGLWFQLAGYVWVFAFLFWSVPKWEYGKIYCGLSRAV</sequence>
<dbReference type="EMBL" id="JAPZBQ010000003">
    <property type="protein sequence ID" value="KAJ5338657.1"/>
    <property type="molecule type" value="Genomic_DNA"/>
</dbReference>
<comment type="subcellular location">
    <subcellularLocation>
        <location evidence="1">Membrane</location>
        <topology evidence="1">Multi-pass membrane protein</topology>
    </subcellularLocation>
</comment>
<dbReference type="PANTHER" id="PTHR31595:SF67">
    <property type="entry name" value="WAX SYNTHASE DOMAIN-CONTAINING PROTEIN"/>
    <property type="match status" value="1"/>
</dbReference>
<feature type="transmembrane region" description="Helical" evidence="7">
    <location>
        <begin position="136"/>
        <end position="158"/>
    </location>
</feature>
<dbReference type="PANTHER" id="PTHR31595">
    <property type="entry name" value="LONG-CHAIN-ALCOHOL O-FATTY-ACYLTRANSFERASE 3-RELATED"/>
    <property type="match status" value="1"/>
</dbReference>
<evidence type="ECO:0000256" key="3">
    <source>
        <dbReference type="ARBA" id="ARBA00022679"/>
    </source>
</evidence>
<keyword evidence="3" id="KW-0808">Transferase</keyword>
<evidence type="ECO:0000313" key="10">
    <source>
        <dbReference type="Proteomes" id="UP001147695"/>
    </source>
</evidence>
<dbReference type="Pfam" id="PF13813">
    <property type="entry name" value="MBOAT_2"/>
    <property type="match status" value="1"/>
</dbReference>